<dbReference type="AlphaFoldDB" id="A0A495QL34"/>
<feature type="transmembrane region" description="Helical" evidence="1">
    <location>
        <begin position="46"/>
        <end position="63"/>
    </location>
</feature>
<evidence type="ECO:0008006" key="4">
    <source>
        <dbReference type="Google" id="ProtNLM"/>
    </source>
</evidence>
<dbReference type="EMBL" id="RBWU01000004">
    <property type="protein sequence ID" value="RKS73206.1"/>
    <property type="molecule type" value="Genomic_DNA"/>
</dbReference>
<dbReference type="SUPFAM" id="SSF52540">
    <property type="entry name" value="P-loop containing nucleoside triphosphate hydrolases"/>
    <property type="match status" value="1"/>
</dbReference>
<dbReference type="Gene3D" id="3.40.50.300">
    <property type="entry name" value="P-loop containing nucleotide triphosphate hydrolases"/>
    <property type="match status" value="1"/>
</dbReference>
<feature type="transmembrane region" description="Helical" evidence="1">
    <location>
        <begin position="7"/>
        <end position="26"/>
    </location>
</feature>
<feature type="transmembrane region" description="Helical" evidence="1">
    <location>
        <begin position="562"/>
        <end position="585"/>
    </location>
</feature>
<feature type="transmembrane region" description="Helical" evidence="1">
    <location>
        <begin position="495"/>
        <end position="516"/>
    </location>
</feature>
<reference evidence="2 3" key="1">
    <citation type="submission" date="2018-10" db="EMBL/GenBank/DDBJ databases">
        <title>Genomic Encyclopedia of Archaeal and Bacterial Type Strains, Phase II (KMG-II): from individual species to whole genera.</title>
        <authorList>
            <person name="Goeker M."/>
        </authorList>
    </citation>
    <scope>NUCLEOTIDE SEQUENCE [LARGE SCALE GENOMIC DNA]</scope>
    <source>
        <strain evidence="2 3">DSM 43383</strain>
    </source>
</reference>
<evidence type="ECO:0000256" key="1">
    <source>
        <dbReference type="SAM" id="Phobius"/>
    </source>
</evidence>
<organism evidence="2 3">
    <name type="scientific">Actinomadura pelletieri DSM 43383</name>
    <dbReference type="NCBI Taxonomy" id="1120940"/>
    <lineage>
        <taxon>Bacteria</taxon>
        <taxon>Bacillati</taxon>
        <taxon>Actinomycetota</taxon>
        <taxon>Actinomycetes</taxon>
        <taxon>Streptosporangiales</taxon>
        <taxon>Thermomonosporaceae</taxon>
        <taxon>Actinomadura</taxon>
    </lineage>
</organism>
<sequence>MRRPSFLGSGLMAVLVILAIVVLPLFHEAGGGLLPEEFIKRHQLGFWTVFGLISMLAIVLYWLERLERRRARTEHPPPGEDPLERAVGQLSRTVDEYWRREAARRGIGDHDRHLPLRWSVRTPEGTPEPLSHTGTLTEAIVATYRASTGRMVILGEPGSGKSALAMLLTRGLVRAEDTEAPVPVLLSVSGWDPAEEELETWVAGRIADDHSYLRSTDVYGRGAPAGLVAQRKVIPVLDGLDELPRALRSLAIRRIGGSSFDAFVLTCRSADYADASRSGGALVRNATEIRLEPLRPDDVTLTLFRDYEPGQRGRWGPVLERLHSGTDTALGAAFSTPLIVSIARDIYQDPRNDPEKLLDRRRFPTSEAIRAYVLRSLVPTVFPVDLSREALREPGAWDGHHAERWLRYLARSMQERQIGDIRWWELPLLARRTERILAAAVGAVIAGFPVGLGYGALTRPLWGLIAGLVTAVLLGACSAGTLPPPSELHFGLRKSWAPGLSGAVTAAGGGVVAWALEGSTSFVAVVALGLGMPIGIGYGLAQPDATVRPTSPRRLLRQDQQVAVVFGLLYAVTTGVVSGISMGPLFGVVFGVGCGLAGGLLYGPIWLLAFQTQNVGVIAWVHYVLIRVLLVPRGRLPRRTMAFLEAAHQRGVLRQVGTIYQFRHADLQASIAAGGLNGSGLR</sequence>
<feature type="transmembrane region" description="Helical" evidence="1">
    <location>
        <begin position="436"/>
        <end position="455"/>
    </location>
</feature>
<evidence type="ECO:0000313" key="2">
    <source>
        <dbReference type="EMBL" id="RKS73206.1"/>
    </source>
</evidence>
<feature type="transmembrane region" description="Helical" evidence="1">
    <location>
        <begin position="461"/>
        <end position="483"/>
    </location>
</feature>
<keyword evidence="1" id="KW-0812">Transmembrane</keyword>
<proteinExistence type="predicted"/>
<keyword evidence="1" id="KW-0472">Membrane</keyword>
<dbReference type="Proteomes" id="UP000274601">
    <property type="component" value="Unassembled WGS sequence"/>
</dbReference>
<dbReference type="InterPro" id="IPR027417">
    <property type="entry name" value="P-loop_NTPase"/>
</dbReference>
<gene>
    <name evidence="2" type="ORF">BZB76_3896</name>
</gene>
<protein>
    <recommendedName>
        <fullName evidence="4">NACHT domain-containing protein</fullName>
    </recommendedName>
</protein>
<comment type="caution">
    <text evidence="2">The sequence shown here is derived from an EMBL/GenBank/DDBJ whole genome shotgun (WGS) entry which is preliminary data.</text>
</comment>
<keyword evidence="3" id="KW-1185">Reference proteome</keyword>
<evidence type="ECO:0000313" key="3">
    <source>
        <dbReference type="Proteomes" id="UP000274601"/>
    </source>
</evidence>
<feature type="transmembrane region" description="Helical" evidence="1">
    <location>
        <begin position="522"/>
        <end position="541"/>
    </location>
</feature>
<accession>A0A495QL34</accession>
<keyword evidence="1" id="KW-1133">Transmembrane helix</keyword>
<name>A0A495QL34_9ACTN</name>